<keyword evidence="5 8" id="KW-0812">Transmembrane</keyword>
<sequence>MDFDWIVALLRKSPELALFMAVPIGYVVGNIKLGKFSFGTVTGALIAGLFIGQAGVDVDRQLRWSLFYLFLFANGYSAGPQFFQALRRDGAKPMVLSLVIAIVAVPLAVLLGRLLGLDPGLTAGLFSGALTQSAVMGTATDAIMSLPIPPEMQRLMASHVAVADALTYVFGAIGAILFISVVAPRILRVDLRAEAALLEQQYGIKTRIEGVVSGYQRFAARAYQLRADAPFAGRRIDEAERARVGLRYFVERVRRGNQDIEIRPDTALLPGDVAVVYGRTEALVAAGPGFGTELHEPELLDFPVEVLRVVVTNPALCGPTLQELVDARTLELRSVGMRTLTRGGQDIPFGASTRLNRGDVVELIGAQHAVEMVAARVGYALRPTNATNLSILGFGILIGAAIGLPYLDVGAFNLTLGTSVGVLLAGLFFGWLRTVRPGQGEIPQAALDFMITFGLAGFVACAGLQAGPEFLRAVRELGLGILLAGVALTLLPMLAALLVGRYVLRMNPVLLLGALAGAQTFTAALAAVQEKAGSKIPVLGYTVPYATSNILLTTCGAIVVVLAAG</sequence>
<name>A0A193FRB4_9BORD</name>
<dbReference type="NCBIfam" id="TIGR03802">
    <property type="entry name" value="Asp_Ala_antiprt"/>
    <property type="match status" value="1"/>
</dbReference>
<evidence type="ECO:0000259" key="9">
    <source>
        <dbReference type="PROSITE" id="PS51202"/>
    </source>
</evidence>
<feature type="transmembrane region" description="Helical" evidence="8">
    <location>
        <begin position="95"/>
        <end position="115"/>
    </location>
</feature>
<keyword evidence="3" id="KW-0813">Transport</keyword>
<dbReference type="InterPro" id="IPR006037">
    <property type="entry name" value="RCK_C"/>
</dbReference>
<dbReference type="NCBIfam" id="TIGR01625">
    <property type="entry name" value="YidE_YbjL_dupl"/>
    <property type="match status" value="1"/>
</dbReference>
<feature type="transmembrane region" description="Helical" evidence="8">
    <location>
        <begin position="445"/>
        <end position="465"/>
    </location>
</feature>
<organism evidence="11 13">
    <name type="scientific">Bordetella bronchialis</name>
    <dbReference type="NCBI Taxonomy" id="463025"/>
    <lineage>
        <taxon>Bacteria</taxon>
        <taxon>Pseudomonadati</taxon>
        <taxon>Pseudomonadota</taxon>
        <taxon>Betaproteobacteria</taxon>
        <taxon>Burkholderiales</taxon>
        <taxon>Alcaligenaceae</taxon>
        <taxon>Bordetella</taxon>
    </lineage>
</organism>
<evidence type="ECO:0000256" key="8">
    <source>
        <dbReference type="SAM" id="Phobius"/>
    </source>
</evidence>
<dbReference type="KEGG" id="bbro:BAU06_12710"/>
<dbReference type="InterPro" id="IPR036721">
    <property type="entry name" value="RCK_C_sf"/>
</dbReference>
<feature type="transmembrane region" description="Helical" evidence="8">
    <location>
        <begin position="36"/>
        <end position="56"/>
    </location>
</feature>
<proteinExistence type="inferred from homology"/>
<comment type="subcellular location">
    <subcellularLocation>
        <location evidence="1">Cell membrane</location>
        <topology evidence="1">Multi-pass membrane protein</topology>
    </subcellularLocation>
</comment>
<dbReference type="STRING" id="463025.BAU08_12905"/>
<feature type="transmembrane region" description="Helical" evidence="8">
    <location>
        <begin position="509"/>
        <end position="528"/>
    </location>
</feature>
<protein>
    <submittedName>
        <fullName evidence="11">Aspartate-alanine antiporter</fullName>
    </submittedName>
</protein>
<dbReference type="Pfam" id="PF06826">
    <property type="entry name" value="Asp-Al_Ex"/>
    <property type="match status" value="2"/>
</dbReference>
<keyword evidence="7 8" id="KW-0472">Membrane</keyword>
<dbReference type="Proteomes" id="UP000091897">
    <property type="component" value="Chromosome"/>
</dbReference>
<evidence type="ECO:0000313" key="12">
    <source>
        <dbReference type="Proteomes" id="UP000091897"/>
    </source>
</evidence>
<dbReference type="EMBL" id="CP016171">
    <property type="protein sequence ID" value="ANN74770.1"/>
    <property type="molecule type" value="Genomic_DNA"/>
</dbReference>
<dbReference type="Proteomes" id="UP000092213">
    <property type="component" value="Chromosome"/>
</dbReference>
<feature type="transmembrane region" description="Helical" evidence="8">
    <location>
        <begin position="477"/>
        <end position="497"/>
    </location>
</feature>
<evidence type="ECO:0000256" key="6">
    <source>
        <dbReference type="ARBA" id="ARBA00022989"/>
    </source>
</evidence>
<evidence type="ECO:0000313" key="11">
    <source>
        <dbReference type="EMBL" id="ANN74770.1"/>
    </source>
</evidence>
<keyword evidence="4" id="KW-1003">Cell membrane</keyword>
<evidence type="ECO:0000313" key="13">
    <source>
        <dbReference type="Proteomes" id="UP000092213"/>
    </source>
</evidence>
<feature type="transmembrane region" description="Helical" evidence="8">
    <location>
        <begin position="62"/>
        <end position="83"/>
    </location>
</feature>
<feature type="transmembrane region" description="Helical" evidence="8">
    <location>
        <begin position="543"/>
        <end position="564"/>
    </location>
</feature>
<dbReference type="GO" id="GO:0008324">
    <property type="term" value="F:monoatomic cation transmembrane transporter activity"/>
    <property type="evidence" value="ECO:0007669"/>
    <property type="project" value="InterPro"/>
</dbReference>
<keyword evidence="12" id="KW-1185">Reference proteome</keyword>
<evidence type="ECO:0000256" key="4">
    <source>
        <dbReference type="ARBA" id="ARBA00022475"/>
    </source>
</evidence>
<accession>A0A193FRB4</accession>
<dbReference type="GO" id="GO:0005886">
    <property type="term" value="C:plasma membrane"/>
    <property type="evidence" value="ECO:0007669"/>
    <property type="project" value="UniProtKB-SubCell"/>
</dbReference>
<dbReference type="GO" id="GO:0006813">
    <property type="term" value="P:potassium ion transport"/>
    <property type="evidence" value="ECO:0007669"/>
    <property type="project" value="InterPro"/>
</dbReference>
<gene>
    <name evidence="10" type="ORF">BAU06_12710</name>
    <name evidence="11" type="ORF">BAU08_12905</name>
</gene>
<evidence type="ECO:0000256" key="7">
    <source>
        <dbReference type="ARBA" id="ARBA00023136"/>
    </source>
</evidence>
<evidence type="ECO:0000256" key="5">
    <source>
        <dbReference type="ARBA" id="ARBA00022692"/>
    </source>
</evidence>
<evidence type="ECO:0000256" key="1">
    <source>
        <dbReference type="ARBA" id="ARBA00004651"/>
    </source>
</evidence>
<reference evidence="12 13" key="1">
    <citation type="submission" date="2016-06" db="EMBL/GenBank/DDBJ databases">
        <title>Complete genome sequences of Bordetella bronchialis and Bordetella flabilis.</title>
        <authorList>
            <person name="LiPuma J.J."/>
            <person name="Spilker T."/>
        </authorList>
    </citation>
    <scope>NUCLEOTIDE SEQUENCE [LARGE SCALE GENOMIC DNA]</scope>
    <source>
        <strain evidence="11 13">AU17976</strain>
        <strain evidence="10 12">AU3182</strain>
    </source>
</reference>
<evidence type="ECO:0000313" key="10">
    <source>
        <dbReference type="EMBL" id="ANN69624.1"/>
    </source>
</evidence>
<feature type="domain" description="RCK C-terminal" evidence="9">
    <location>
        <begin position="208"/>
        <end position="293"/>
    </location>
</feature>
<dbReference type="InterPro" id="IPR050144">
    <property type="entry name" value="AAE_transporter"/>
</dbReference>
<dbReference type="AlphaFoldDB" id="A0A193FRB4"/>
<evidence type="ECO:0000256" key="2">
    <source>
        <dbReference type="ARBA" id="ARBA00009854"/>
    </source>
</evidence>
<feature type="transmembrane region" description="Helical" evidence="8">
    <location>
        <begin position="386"/>
        <end position="406"/>
    </location>
</feature>
<dbReference type="PANTHER" id="PTHR30445">
    <property type="entry name" value="K(+)_H(+) ANTIPORTER SUBUNIT KHTT"/>
    <property type="match status" value="1"/>
</dbReference>
<comment type="similarity">
    <text evidence="2">Belongs to the AAE transporter (TC 2.A.81) family.</text>
</comment>
<dbReference type="InterPro" id="IPR006512">
    <property type="entry name" value="YidE_YbjL"/>
</dbReference>
<evidence type="ECO:0000256" key="3">
    <source>
        <dbReference type="ARBA" id="ARBA00022448"/>
    </source>
</evidence>
<dbReference type="RefSeq" id="WP_066358980.1">
    <property type="nucleotide sequence ID" value="NZ_CBCSFJ010000007.1"/>
</dbReference>
<dbReference type="Gene3D" id="3.30.70.1450">
    <property type="entry name" value="Regulator of K+ conductance, C-terminal domain"/>
    <property type="match status" value="1"/>
</dbReference>
<feature type="transmembrane region" description="Helical" evidence="8">
    <location>
        <begin position="412"/>
        <end position="433"/>
    </location>
</feature>
<dbReference type="PROSITE" id="PS51202">
    <property type="entry name" value="RCK_C"/>
    <property type="match status" value="1"/>
</dbReference>
<dbReference type="SUPFAM" id="SSF116726">
    <property type="entry name" value="TrkA C-terminal domain-like"/>
    <property type="match status" value="2"/>
</dbReference>
<feature type="transmembrane region" description="Helical" evidence="8">
    <location>
        <begin position="12"/>
        <end position="29"/>
    </location>
</feature>
<feature type="transmembrane region" description="Helical" evidence="8">
    <location>
        <begin position="165"/>
        <end position="183"/>
    </location>
</feature>
<dbReference type="EMBL" id="CP016170">
    <property type="protein sequence ID" value="ANN69624.1"/>
    <property type="molecule type" value="Genomic_DNA"/>
</dbReference>
<dbReference type="InterPro" id="IPR022457">
    <property type="entry name" value="Asp_Ala_antiprt"/>
</dbReference>
<dbReference type="PANTHER" id="PTHR30445:SF9">
    <property type="match status" value="1"/>
</dbReference>
<keyword evidence="6 8" id="KW-1133">Transmembrane helix</keyword>